<dbReference type="Proteomes" id="UP000483820">
    <property type="component" value="Chromosome I"/>
</dbReference>
<evidence type="ECO:0000256" key="8">
    <source>
        <dbReference type="SAM" id="MobiDB-lite"/>
    </source>
</evidence>
<gene>
    <name evidence="10" type="ORF">GCK72_002749</name>
</gene>
<dbReference type="RefSeq" id="XP_003112033.2">
    <property type="nucleotide sequence ID" value="XM_003111985.2"/>
</dbReference>
<organism evidence="10 11">
    <name type="scientific">Caenorhabditis remanei</name>
    <name type="common">Caenorhabditis vulgaris</name>
    <dbReference type="NCBI Taxonomy" id="31234"/>
    <lineage>
        <taxon>Eukaryota</taxon>
        <taxon>Metazoa</taxon>
        <taxon>Ecdysozoa</taxon>
        <taxon>Nematoda</taxon>
        <taxon>Chromadorea</taxon>
        <taxon>Rhabditida</taxon>
        <taxon>Rhabditina</taxon>
        <taxon>Rhabditomorpha</taxon>
        <taxon>Rhabditoidea</taxon>
        <taxon>Rhabditidae</taxon>
        <taxon>Peloderinae</taxon>
        <taxon>Caenorhabditis</taxon>
    </lineage>
</organism>
<comment type="caution">
    <text evidence="10">The sequence shown here is derived from an EMBL/GenBank/DDBJ whole genome shotgun (WGS) entry which is preliminary data.</text>
</comment>
<evidence type="ECO:0000313" key="10">
    <source>
        <dbReference type="EMBL" id="KAF1770925.1"/>
    </source>
</evidence>
<keyword evidence="1" id="KW-0132">Cell division</keyword>
<proteinExistence type="predicted"/>
<feature type="compositionally biased region" description="Basic and acidic residues" evidence="8">
    <location>
        <begin position="625"/>
        <end position="636"/>
    </location>
</feature>
<dbReference type="Pfam" id="PF04049">
    <property type="entry name" value="ANAPC8"/>
    <property type="match status" value="1"/>
</dbReference>
<dbReference type="InterPro" id="IPR011990">
    <property type="entry name" value="TPR-like_helical_dom_sf"/>
</dbReference>
<dbReference type="GO" id="GO:0051301">
    <property type="term" value="P:cell division"/>
    <property type="evidence" value="ECO:0007669"/>
    <property type="project" value="UniProtKB-KW"/>
</dbReference>
<dbReference type="GO" id="GO:0045842">
    <property type="term" value="P:positive regulation of mitotic metaphase/anaphase transition"/>
    <property type="evidence" value="ECO:0007669"/>
    <property type="project" value="TreeGrafter"/>
</dbReference>
<dbReference type="GeneID" id="9809953"/>
<dbReference type="Gene3D" id="1.25.40.10">
    <property type="entry name" value="Tetratricopeptide repeat domain"/>
    <property type="match status" value="2"/>
</dbReference>
<dbReference type="SUPFAM" id="SSF48452">
    <property type="entry name" value="TPR-like"/>
    <property type="match status" value="2"/>
</dbReference>
<evidence type="ECO:0000256" key="1">
    <source>
        <dbReference type="ARBA" id="ARBA00022618"/>
    </source>
</evidence>
<keyword evidence="4" id="KW-0833">Ubl conjugation pathway</keyword>
<keyword evidence="5 7" id="KW-0802">TPR repeat</keyword>
<evidence type="ECO:0000259" key="9">
    <source>
        <dbReference type="Pfam" id="PF04049"/>
    </source>
</evidence>
<evidence type="ECO:0000256" key="7">
    <source>
        <dbReference type="PROSITE-ProRule" id="PRU00339"/>
    </source>
</evidence>
<evidence type="ECO:0000313" key="11">
    <source>
        <dbReference type="Proteomes" id="UP000483820"/>
    </source>
</evidence>
<accession>A0A6A5HTN1</accession>
<dbReference type="EMBL" id="WUAV01000001">
    <property type="protein sequence ID" value="KAF1770925.1"/>
    <property type="molecule type" value="Genomic_DNA"/>
</dbReference>
<dbReference type="PANTHER" id="PTHR12558:SF10">
    <property type="entry name" value="CELL DIVISION CYCLE PROTEIN 23 HOMOLOG"/>
    <property type="match status" value="1"/>
</dbReference>
<protein>
    <recommendedName>
        <fullName evidence="9">Cdc23 domain-containing protein</fullName>
    </recommendedName>
</protein>
<name>A0A6A5HTN1_CAERE</name>
<evidence type="ECO:0000256" key="6">
    <source>
        <dbReference type="ARBA" id="ARBA00023306"/>
    </source>
</evidence>
<sequence length="666" mass="77162">MSADKMFSTPIERSLNRLTLIQQAAARSGALPAAGQFRNSKLSPFEVSQMSGVSISMIERGKINSREFIQELEWFQQETSTRCFIDGEMWTNEILAYIPNEWLVESETTVWHTNVKPFVNDSLSSITSPSSSTQREDVTPKKDSYSSRFARTLIKNKDFRRAAHFLEKTIKDNRSDHFLYYRCLFLAYYQEHLENDSEGVERKTSFAEEKSPFSILYQRMIDEKLRENDDVWFEYLMGLLEVQLGLKVEAEKSFRSVIIREPRHWLAWEGLSLLICDIEDADTFVTSSNIKSVWMSDWFMVLVLQRFHQHSMAIQKAEQLVTRGMTGIPMIITKIAACSNARHDHDQAIANFEDVRKIDPYRLTDLHLLSDSLYIRNDQRQLSALAMEVYKVHKFRWETCCIVANYHAMRRDSEHAIKFFQRALRLNPGFAALWVLIGHEFMEMKNNAAACVSYRRAIEIDPADHRGWYGLGQMYDIMKMPAYSLYYYQEAQKCKPHDSRLLVALGEVYSKLNRVDDAEKCFTGAYLFGDVEGNALWNLAKLHEKYWDNHRAAQVFEVFLVVYEHVTSVEEKIIYAVAFLANHFFKNDNFEKAGEFATKCMAYESICQEGNRLFREISKVHRREAEKAAERGRRSGEGTSSQGAAQNDEEGGGEEEMSEGEDDLTF</sequence>
<keyword evidence="2" id="KW-0677">Repeat</keyword>
<feature type="compositionally biased region" description="Acidic residues" evidence="8">
    <location>
        <begin position="647"/>
        <end position="666"/>
    </location>
</feature>
<dbReference type="PANTHER" id="PTHR12558">
    <property type="entry name" value="CELL DIVISION CYCLE 16,23,27"/>
    <property type="match status" value="1"/>
</dbReference>
<feature type="repeat" description="TPR" evidence="7">
    <location>
        <begin position="431"/>
        <end position="464"/>
    </location>
</feature>
<evidence type="ECO:0000256" key="3">
    <source>
        <dbReference type="ARBA" id="ARBA00022776"/>
    </source>
</evidence>
<keyword evidence="6" id="KW-0131">Cell cycle</keyword>
<dbReference type="PROSITE" id="PS50005">
    <property type="entry name" value="TPR"/>
    <property type="match status" value="1"/>
</dbReference>
<dbReference type="AlphaFoldDB" id="A0A6A5HTN1"/>
<feature type="domain" description="Cdc23" evidence="9">
    <location>
        <begin position="71"/>
        <end position="317"/>
    </location>
</feature>
<dbReference type="InterPro" id="IPR007192">
    <property type="entry name" value="APC8"/>
</dbReference>
<dbReference type="KEGG" id="crq:GCK72_002749"/>
<evidence type="ECO:0000256" key="4">
    <source>
        <dbReference type="ARBA" id="ARBA00022786"/>
    </source>
</evidence>
<dbReference type="CTD" id="9809953"/>
<dbReference type="GO" id="GO:0005680">
    <property type="term" value="C:anaphase-promoting complex"/>
    <property type="evidence" value="ECO:0007669"/>
    <property type="project" value="InterPro"/>
</dbReference>
<dbReference type="GO" id="GO:0031145">
    <property type="term" value="P:anaphase-promoting complex-dependent catabolic process"/>
    <property type="evidence" value="ECO:0007669"/>
    <property type="project" value="TreeGrafter"/>
</dbReference>
<dbReference type="SMART" id="SM00028">
    <property type="entry name" value="TPR"/>
    <property type="match status" value="7"/>
</dbReference>
<dbReference type="Pfam" id="PF13181">
    <property type="entry name" value="TPR_8"/>
    <property type="match status" value="1"/>
</dbReference>
<evidence type="ECO:0000256" key="5">
    <source>
        <dbReference type="ARBA" id="ARBA00022803"/>
    </source>
</evidence>
<keyword evidence="3" id="KW-0498">Mitosis</keyword>
<evidence type="ECO:0000256" key="2">
    <source>
        <dbReference type="ARBA" id="ARBA00022737"/>
    </source>
</evidence>
<reference evidence="10 11" key="1">
    <citation type="submission" date="2019-12" db="EMBL/GenBank/DDBJ databases">
        <title>Chromosome-level assembly of the Caenorhabditis remanei genome.</title>
        <authorList>
            <person name="Teterina A.A."/>
            <person name="Willis J.H."/>
            <person name="Phillips P.C."/>
        </authorList>
    </citation>
    <scope>NUCLEOTIDE SEQUENCE [LARGE SCALE GENOMIC DNA]</scope>
    <source>
        <strain evidence="10 11">PX506</strain>
        <tissue evidence="10">Whole organism</tissue>
    </source>
</reference>
<dbReference type="InterPro" id="IPR019734">
    <property type="entry name" value="TPR_rpt"/>
</dbReference>
<feature type="region of interest" description="Disordered" evidence="8">
    <location>
        <begin position="625"/>
        <end position="666"/>
    </location>
</feature>
<dbReference type="GO" id="GO:0016567">
    <property type="term" value="P:protein ubiquitination"/>
    <property type="evidence" value="ECO:0007669"/>
    <property type="project" value="TreeGrafter"/>
</dbReference>